<dbReference type="EMBL" id="FR854193">
    <property type="protein sequence ID" value="CCA89257.1"/>
    <property type="molecule type" value="Genomic_DNA"/>
</dbReference>
<sequence length="59" mass="6870">MTTSAPYLLGRFLDPLFAICVGAMSYYSYEQKVQRPAGHTLDELIRKKYDRLKNKKTEL</sequence>
<dbReference type="PANTHER" id="PTHR28011:SF1">
    <property type="entry name" value="NON-CLASSICAL EXPORT PROTEIN 1"/>
    <property type="match status" value="1"/>
</dbReference>
<organism evidence="2">
    <name type="scientific">Kluyveromyces marxianus</name>
    <name type="common">Yeast</name>
    <name type="synonym">Candida kefyr</name>
    <dbReference type="NCBI Taxonomy" id="4911"/>
    <lineage>
        <taxon>Eukaryota</taxon>
        <taxon>Fungi</taxon>
        <taxon>Dikarya</taxon>
        <taxon>Ascomycota</taxon>
        <taxon>Saccharomycotina</taxon>
        <taxon>Saccharomycetes</taxon>
        <taxon>Saccharomycetales</taxon>
        <taxon>Saccharomycetaceae</taxon>
        <taxon>Kluyveromyces</taxon>
    </lineage>
</organism>
<dbReference type="AlphaFoldDB" id="F4NCP0"/>
<feature type="transmembrane region" description="Helical" evidence="1">
    <location>
        <begin position="12"/>
        <end position="29"/>
    </location>
</feature>
<accession>F4NCP0</accession>
<reference evidence="2" key="1">
    <citation type="journal article" date="2011" name="Antonie Van Leeuwenhoek">
        <title>Physiological and metabolic diversity in the yeast Kluyveromyces marxianus.</title>
        <authorList>
            <person name="Lane M.M."/>
            <person name="Burke N."/>
            <person name="Karreman R."/>
            <person name="Wolfe K.H."/>
            <person name="O'Byrne C.P."/>
            <person name="Morrissey J.P."/>
        </authorList>
    </citation>
    <scope>NUCLEOTIDE SEQUENCE</scope>
    <source>
        <strain evidence="2">CBS 608</strain>
    </source>
</reference>
<name>F4NCP0_KLUMA</name>
<dbReference type="Pfam" id="PF11654">
    <property type="entry name" value="NCE101"/>
    <property type="match status" value="1"/>
</dbReference>
<dbReference type="EMBL" id="FR854194">
    <property type="protein sequence ID" value="CCA89269.1"/>
    <property type="molecule type" value="Genomic_DNA"/>
</dbReference>
<proteinExistence type="predicted"/>
<gene>
    <name evidence="2" type="primary">NCE101</name>
</gene>
<keyword evidence="1" id="KW-0472">Membrane</keyword>
<keyword evidence="1" id="KW-0812">Transmembrane</keyword>
<evidence type="ECO:0000256" key="1">
    <source>
        <dbReference type="SAM" id="Phobius"/>
    </source>
</evidence>
<dbReference type="InterPro" id="IPR024242">
    <property type="entry name" value="NCE101"/>
</dbReference>
<dbReference type="GO" id="GO:0009306">
    <property type="term" value="P:protein secretion"/>
    <property type="evidence" value="ECO:0007669"/>
    <property type="project" value="InterPro"/>
</dbReference>
<evidence type="ECO:0000313" key="2">
    <source>
        <dbReference type="EMBL" id="CCA89257.1"/>
    </source>
</evidence>
<reference evidence="2" key="2">
    <citation type="submission" date="2011-04" db="EMBL/GenBank/DDBJ databases">
        <authorList>
            <person name="Wolfe K."/>
        </authorList>
    </citation>
    <scope>NUCLEOTIDE SEQUENCE</scope>
    <source>
        <strain evidence="2">CBS 608</strain>
    </source>
</reference>
<dbReference type="PANTHER" id="PTHR28011">
    <property type="entry name" value="NON-CLASSICAL EXPORT PROTEIN 1"/>
    <property type="match status" value="1"/>
</dbReference>
<keyword evidence="1" id="KW-1133">Transmembrane helix</keyword>
<protein>
    <submittedName>
        <fullName evidence="2">Protein involved in non-classical protein export pathway</fullName>
    </submittedName>
</protein>